<dbReference type="EMBL" id="CM047580">
    <property type="protein sequence ID" value="KAI9921680.1"/>
    <property type="molecule type" value="Genomic_DNA"/>
</dbReference>
<gene>
    <name evidence="1" type="ORF">PsorP6_000346</name>
</gene>
<reference evidence="1 2" key="1">
    <citation type="journal article" date="2022" name="bioRxiv">
        <title>The genome of the oomycete Peronosclerospora sorghi, a cosmopolitan pathogen of maize and sorghum, is inflated with dispersed pseudogenes.</title>
        <authorList>
            <person name="Fletcher K."/>
            <person name="Martin F."/>
            <person name="Isakeit T."/>
            <person name="Cavanaugh K."/>
            <person name="Magill C."/>
            <person name="Michelmore R."/>
        </authorList>
    </citation>
    <scope>NUCLEOTIDE SEQUENCE [LARGE SCALE GENOMIC DNA]</scope>
    <source>
        <strain evidence="1">P6</strain>
    </source>
</reference>
<evidence type="ECO:0000313" key="1">
    <source>
        <dbReference type="EMBL" id="KAI9921680.1"/>
    </source>
</evidence>
<comment type="caution">
    <text evidence="1">The sequence shown here is derived from an EMBL/GenBank/DDBJ whole genome shotgun (WGS) entry which is preliminary data.</text>
</comment>
<proteinExistence type="predicted"/>
<accession>A0ACC0WUI9</accession>
<sequence>MISSIIKTTNTSMAKSEVLELTATSNPYLDFYNEFVRTHPGELTAVFDPELSDEVRSKMFNSVDVGIAMIVEMGAGSAYWARLLQLRGVDVIAYDVHTSDDNDEEKESRDNEVDNIRSAATSSEKRNVGAEEMQESGDEEFNDEGEEEEGTEEEKGEEVVQIYWTKVVKGTPKDLRKHADRTLFLCYPDDFEDSHESMAMASLCNYGGDTVIHVGELFAHTVCMPSPWGRTSSDEFQVHLATVYHKVLQVPLPSWHSSIDTLTVWKRTKSSIVDGAMYAFIPQNERIDLVAACPATRPLLLLGDTDIAARAASMSKRKHRYKKVNVTE</sequence>
<evidence type="ECO:0000313" key="2">
    <source>
        <dbReference type="Proteomes" id="UP001163321"/>
    </source>
</evidence>
<dbReference type="Proteomes" id="UP001163321">
    <property type="component" value="Chromosome 1"/>
</dbReference>
<keyword evidence="2" id="KW-1185">Reference proteome</keyword>
<name>A0ACC0WUI9_9STRA</name>
<organism evidence="1 2">
    <name type="scientific">Peronosclerospora sorghi</name>
    <dbReference type="NCBI Taxonomy" id="230839"/>
    <lineage>
        <taxon>Eukaryota</taxon>
        <taxon>Sar</taxon>
        <taxon>Stramenopiles</taxon>
        <taxon>Oomycota</taxon>
        <taxon>Peronosporomycetes</taxon>
        <taxon>Peronosporales</taxon>
        <taxon>Peronosporaceae</taxon>
        <taxon>Peronosclerospora</taxon>
    </lineage>
</organism>
<protein>
    <submittedName>
        <fullName evidence="1">Uncharacterized protein</fullName>
    </submittedName>
</protein>